<evidence type="ECO:0000313" key="1">
    <source>
        <dbReference type="EMBL" id="PON34854.1"/>
    </source>
</evidence>
<keyword evidence="2" id="KW-1185">Reference proteome</keyword>
<dbReference type="Proteomes" id="UP000237000">
    <property type="component" value="Unassembled WGS sequence"/>
</dbReference>
<dbReference type="AlphaFoldDB" id="A0A2P5AE94"/>
<proteinExistence type="predicted"/>
<reference evidence="2" key="1">
    <citation type="submission" date="2016-06" db="EMBL/GenBank/DDBJ databases">
        <title>Parallel loss of symbiosis genes in relatives of nitrogen-fixing non-legume Parasponia.</title>
        <authorList>
            <person name="Van Velzen R."/>
            <person name="Holmer R."/>
            <person name="Bu F."/>
            <person name="Rutten L."/>
            <person name="Van Zeijl A."/>
            <person name="Liu W."/>
            <person name="Santuari L."/>
            <person name="Cao Q."/>
            <person name="Sharma T."/>
            <person name="Shen D."/>
            <person name="Roswanjaya Y."/>
            <person name="Wardhani T."/>
            <person name="Kalhor M.S."/>
            <person name="Jansen J."/>
            <person name="Van den Hoogen J."/>
            <person name="Gungor B."/>
            <person name="Hartog M."/>
            <person name="Hontelez J."/>
            <person name="Verver J."/>
            <person name="Yang W.-C."/>
            <person name="Schijlen E."/>
            <person name="Repin R."/>
            <person name="Schilthuizen M."/>
            <person name="Schranz E."/>
            <person name="Heidstra R."/>
            <person name="Miyata K."/>
            <person name="Fedorova E."/>
            <person name="Kohlen W."/>
            <person name="Bisseling T."/>
            <person name="Smit S."/>
            <person name="Geurts R."/>
        </authorList>
    </citation>
    <scope>NUCLEOTIDE SEQUENCE [LARGE SCALE GENOMIC DNA]</scope>
    <source>
        <strain evidence="2">cv. RG33-2</strain>
    </source>
</reference>
<dbReference type="InParanoid" id="A0A2P5AE94"/>
<organism evidence="1 2">
    <name type="scientific">Trema orientale</name>
    <name type="common">Charcoal tree</name>
    <name type="synonym">Celtis orientalis</name>
    <dbReference type="NCBI Taxonomy" id="63057"/>
    <lineage>
        <taxon>Eukaryota</taxon>
        <taxon>Viridiplantae</taxon>
        <taxon>Streptophyta</taxon>
        <taxon>Embryophyta</taxon>
        <taxon>Tracheophyta</taxon>
        <taxon>Spermatophyta</taxon>
        <taxon>Magnoliopsida</taxon>
        <taxon>eudicotyledons</taxon>
        <taxon>Gunneridae</taxon>
        <taxon>Pentapetalae</taxon>
        <taxon>rosids</taxon>
        <taxon>fabids</taxon>
        <taxon>Rosales</taxon>
        <taxon>Cannabaceae</taxon>
        <taxon>Trema</taxon>
    </lineage>
</organism>
<accession>A0A2P5AE94</accession>
<gene>
    <name evidence="1" type="ORF">TorRG33x02_352560</name>
</gene>
<name>A0A2P5AE94_TREOI</name>
<dbReference type="EMBL" id="JXTC01000912">
    <property type="protein sequence ID" value="PON34854.1"/>
    <property type="molecule type" value="Genomic_DNA"/>
</dbReference>
<evidence type="ECO:0000313" key="2">
    <source>
        <dbReference type="Proteomes" id="UP000237000"/>
    </source>
</evidence>
<comment type="caution">
    <text evidence="1">The sequence shown here is derived from an EMBL/GenBank/DDBJ whole genome shotgun (WGS) entry which is preliminary data.</text>
</comment>
<protein>
    <submittedName>
        <fullName evidence="1">Uncharacterized protein</fullName>
    </submittedName>
</protein>
<sequence length="103" mass="11809">MDLDEAYLRQHCTTIIEQAQKRRNRTEDMLLPVKTFGSDFQRPNGEDFDAVRTMTCGCLVNFADRKIFGCFSELDAVPWHVNAIYKGKRSTQSSFSCSLLHIS</sequence>